<dbReference type="Pfam" id="PF07818">
    <property type="entry name" value="HCNGP"/>
    <property type="match status" value="1"/>
</dbReference>
<dbReference type="InterPro" id="IPR012479">
    <property type="entry name" value="SAP30BP"/>
</dbReference>
<sequence>MAALGLVDYGDDDASDDEKTLGQSDPRPPSASGPVGNGHAAEPVSPPYIPAEVPPHQPHNHGADLSALSALARVDSPAPSGWSTPGDAIGRKSPAPAPLLPEEETEPLDLDAYEVLAAKRRRLMRPKETPDVDNWGFAQPPAQKCDEALEAKFGHWHALLLRGTSFTQRLQSSRAFRNPSLFAKTGVLDDMGIAEYGTNWDPAEWDPSKWENSPGTYLALNKAQAERAKARQLAASAVAPGAQSTAALVSRFAAASNISASKGFGT</sequence>
<feature type="region of interest" description="Disordered" evidence="1">
    <location>
        <begin position="1"/>
        <end position="106"/>
    </location>
</feature>
<evidence type="ECO:0000256" key="1">
    <source>
        <dbReference type="SAM" id="MobiDB-lite"/>
    </source>
</evidence>
<protein>
    <recommendedName>
        <fullName evidence="4">HCNGP-domain-containing protein</fullName>
    </recommendedName>
</protein>
<reference evidence="2 3" key="1">
    <citation type="journal article" date="2015" name="Genome Biol. Evol.">
        <title>Phylogenomic analyses indicate that early fungi evolved digesting cell walls of algal ancestors of land plants.</title>
        <authorList>
            <person name="Chang Y."/>
            <person name="Wang S."/>
            <person name="Sekimoto S."/>
            <person name="Aerts A.L."/>
            <person name="Choi C."/>
            <person name="Clum A."/>
            <person name="LaButti K.M."/>
            <person name="Lindquist E.A."/>
            <person name="Yee Ngan C."/>
            <person name="Ohm R.A."/>
            <person name="Salamov A.A."/>
            <person name="Grigoriev I.V."/>
            <person name="Spatafora J.W."/>
            <person name="Berbee M.L."/>
        </authorList>
    </citation>
    <scope>NUCLEOTIDE SEQUENCE [LARGE SCALE GENOMIC DNA]</scope>
    <source>
        <strain evidence="2 3">JEL478</strain>
    </source>
</reference>
<dbReference type="OrthoDB" id="1714508at2759"/>
<keyword evidence="3" id="KW-1185">Reference proteome</keyword>
<evidence type="ECO:0000313" key="3">
    <source>
        <dbReference type="Proteomes" id="UP000070544"/>
    </source>
</evidence>
<organism evidence="2 3">
    <name type="scientific">Gonapodya prolifera (strain JEL478)</name>
    <name type="common">Monoblepharis prolifera</name>
    <dbReference type="NCBI Taxonomy" id="1344416"/>
    <lineage>
        <taxon>Eukaryota</taxon>
        <taxon>Fungi</taxon>
        <taxon>Fungi incertae sedis</taxon>
        <taxon>Chytridiomycota</taxon>
        <taxon>Chytridiomycota incertae sedis</taxon>
        <taxon>Monoblepharidomycetes</taxon>
        <taxon>Monoblepharidales</taxon>
        <taxon>Gonapodyaceae</taxon>
        <taxon>Gonapodya</taxon>
    </lineage>
</organism>
<dbReference type="Proteomes" id="UP000070544">
    <property type="component" value="Unassembled WGS sequence"/>
</dbReference>
<name>A0A139AZP6_GONPJ</name>
<proteinExistence type="predicted"/>
<dbReference type="GO" id="GO:0005634">
    <property type="term" value="C:nucleus"/>
    <property type="evidence" value="ECO:0007669"/>
    <property type="project" value="TreeGrafter"/>
</dbReference>
<gene>
    <name evidence="2" type="ORF">M427DRAFT_166367</name>
</gene>
<dbReference type="PANTHER" id="PTHR13464:SF0">
    <property type="entry name" value="SAP30-BINDING PROTEIN"/>
    <property type="match status" value="1"/>
</dbReference>
<dbReference type="GO" id="GO:0006355">
    <property type="term" value="P:regulation of DNA-templated transcription"/>
    <property type="evidence" value="ECO:0007669"/>
    <property type="project" value="InterPro"/>
</dbReference>
<accession>A0A139AZP6</accession>
<feature type="compositionally biased region" description="Pro residues" evidence="1">
    <location>
        <begin position="44"/>
        <end position="57"/>
    </location>
</feature>
<dbReference type="EMBL" id="KQ965731">
    <property type="protein sequence ID" value="KXS22170.1"/>
    <property type="molecule type" value="Genomic_DNA"/>
</dbReference>
<evidence type="ECO:0000313" key="2">
    <source>
        <dbReference type="EMBL" id="KXS22170.1"/>
    </source>
</evidence>
<evidence type="ECO:0008006" key="4">
    <source>
        <dbReference type="Google" id="ProtNLM"/>
    </source>
</evidence>
<dbReference type="PANTHER" id="PTHR13464">
    <property type="entry name" value="TRANSCRIPTIONAL REGULATOR PROTEIN HCNGP"/>
    <property type="match status" value="1"/>
</dbReference>
<dbReference type="STRING" id="1344416.A0A139AZP6"/>
<dbReference type="AlphaFoldDB" id="A0A139AZP6"/>